<evidence type="ECO:0000313" key="3">
    <source>
        <dbReference type="EMBL" id="RCI02205.1"/>
    </source>
</evidence>
<proteinExistence type="predicted"/>
<dbReference type="OrthoDB" id="2367755at2759"/>
<sequence length="204" mass="23021">MQIQKFMEMESIDQAYTPKVTLRVVLPNKHAGALIGIKGNIAHNIEKKYSVKIHATPIIGRLVNITGSTQNVASAWKMCLIHLSNGFPIQYTKNAVLNFLLPVDLVALLKDQLEINLNFEYMARSTGITIKLKKGTLPRCTENVLQVVIPDLDHLGPFEQLVYLLADVTRMHPHLSMSPETKYYIPNATDEDFINSMEDDIVYN</sequence>
<evidence type="ECO:0000313" key="4">
    <source>
        <dbReference type="Proteomes" id="UP000253551"/>
    </source>
</evidence>
<protein>
    <recommendedName>
        <fullName evidence="2">K Homology domain-containing protein</fullName>
    </recommendedName>
</protein>
<evidence type="ECO:0000259" key="2">
    <source>
        <dbReference type="SMART" id="SM00322"/>
    </source>
</evidence>
<dbReference type="InterPro" id="IPR004087">
    <property type="entry name" value="KH_dom"/>
</dbReference>
<dbReference type="Pfam" id="PF00013">
    <property type="entry name" value="KH_1"/>
    <property type="match status" value="1"/>
</dbReference>
<dbReference type="Proteomes" id="UP000253551">
    <property type="component" value="Unassembled WGS sequence"/>
</dbReference>
<dbReference type="SUPFAM" id="SSF54791">
    <property type="entry name" value="Eukaryotic type KH-domain (KH-domain type I)"/>
    <property type="match status" value="1"/>
</dbReference>
<name>A0A367KIZ3_RHIST</name>
<dbReference type="SMART" id="SM00322">
    <property type="entry name" value="KH"/>
    <property type="match status" value="1"/>
</dbReference>
<feature type="domain" description="K Homology" evidence="2">
    <location>
        <begin position="18"/>
        <end position="84"/>
    </location>
</feature>
<dbReference type="STRING" id="4846.A0A367KIZ3"/>
<organism evidence="3 4">
    <name type="scientific">Rhizopus stolonifer</name>
    <name type="common">Rhizopus nigricans</name>
    <dbReference type="NCBI Taxonomy" id="4846"/>
    <lineage>
        <taxon>Eukaryota</taxon>
        <taxon>Fungi</taxon>
        <taxon>Fungi incertae sedis</taxon>
        <taxon>Mucoromycota</taxon>
        <taxon>Mucoromycotina</taxon>
        <taxon>Mucoromycetes</taxon>
        <taxon>Mucorales</taxon>
        <taxon>Mucorineae</taxon>
        <taxon>Rhizopodaceae</taxon>
        <taxon>Rhizopus</taxon>
    </lineage>
</organism>
<dbReference type="GO" id="GO:0003723">
    <property type="term" value="F:RNA binding"/>
    <property type="evidence" value="ECO:0007669"/>
    <property type="project" value="UniProtKB-UniRule"/>
</dbReference>
<keyword evidence="4" id="KW-1185">Reference proteome</keyword>
<gene>
    <name evidence="3" type="ORF">CU098_006711</name>
</gene>
<accession>A0A367KIZ3</accession>
<comment type="caution">
    <text evidence="3">The sequence shown here is derived from an EMBL/GenBank/DDBJ whole genome shotgun (WGS) entry which is preliminary data.</text>
</comment>
<keyword evidence="1" id="KW-0694">RNA-binding</keyword>
<dbReference type="AlphaFoldDB" id="A0A367KIZ3"/>
<evidence type="ECO:0000256" key="1">
    <source>
        <dbReference type="PROSITE-ProRule" id="PRU00117"/>
    </source>
</evidence>
<dbReference type="Gene3D" id="3.30.1370.10">
    <property type="entry name" value="K Homology domain, type 1"/>
    <property type="match status" value="1"/>
</dbReference>
<reference evidence="3 4" key="1">
    <citation type="journal article" date="2018" name="G3 (Bethesda)">
        <title>Phylogenetic and Phylogenomic Definition of Rhizopus Species.</title>
        <authorList>
            <person name="Gryganskyi A.P."/>
            <person name="Golan J."/>
            <person name="Dolatabadi S."/>
            <person name="Mondo S."/>
            <person name="Robb S."/>
            <person name="Idnurm A."/>
            <person name="Muszewska A."/>
            <person name="Steczkiewicz K."/>
            <person name="Masonjones S."/>
            <person name="Liao H.L."/>
            <person name="Gajdeczka M.T."/>
            <person name="Anike F."/>
            <person name="Vuek A."/>
            <person name="Anishchenko I.M."/>
            <person name="Voigt K."/>
            <person name="de Hoog G.S."/>
            <person name="Smith M.E."/>
            <person name="Heitman J."/>
            <person name="Vilgalys R."/>
            <person name="Stajich J.E."/>
        </authorList>
    </citation>
    <scope>NUCLEOTIDE SEQUENCE [LARGE SCALE GENOMIC DNA]</scope>
    <source>
        <strain evidence="3 4">LSU 92-RS-03</strain>
    </source>
</reference>
<dbReference type="InterPro" id="IPR036612">
    <property type="entry name" value="KH_dom_type_1_sf"/>
</dbReference>
<dbReference type="PROSITE" id="PS50084">
    <property type="entry name" value="KH_TYPE_1"/>
    <property type="match status" value="1"/>
</dbReference>
<dbReference type="InterPro" id="IPR004088">
    <property type="entry name" value="KH_dom_type_1"/>
</dbReference>
<dbReference type="EMBL" id="PJQM01001488">
    <property type="protein sequence ID" value="RCI02205.1"/>
    <property type="molecule type" value="Genomic_DNA"/>
</dbReference>